<organism evidence="2 3">
    <name type="scientific">Pseudolysinimonas yzui</name>
    <dbReference type="NCBI Taxonomy" id="2708254"/>
    <lineage>
        <taxon>Bacteria</taxon>
        <taxon>Bacillati</taxon>
        <taxon>Actinomycetota</taxon>
        <taxon>Actinomycetes</taxon>
        <taxon>Micrococcales</taxon>
        <taxon>Microbacteriaceae</taxon>
        <taxon>Pseudolysinimonas</taxon>
    </lineage>
</organism>
<dbReference type="Gene3D" id="3.60.40.10">
    <property type="entry name" value="PPM-type phosphatase domain"/>
    <property type="match status" value="1"/>
</dbReference>
<dbReference type="PANTHER" id="PTHR47992">
    <property type="entry name" value="PROTEIN PHOSPHATASE"/>
    <property type="match status" value="1"/>
</dbReference>
<proteinExistence type="predicted"/>
<feature type="domain" description="PPM-type phosphatase" evidence="1">
    <location>
        <begin position="25"/>
        <end position="259"/>
    </location>
</feature>
<keyword evidence="3" id="KW-1185">Reference proteome</keyword>
<dbReference type="PROSITE" id="PS51746">
    <property type="entry name" value="PPM_2"/>
    <property type="match status" value="1"/>
</dbReference>
<dbReference type="Pfam" id="PF13672">
    <property type="entry name" value="PP2C_2"/>
    <property type="match status" value="1"/>
</dbReference>
<dbReference type="GO" id="GO:0004722">
    <property type="term" value="F:protein serine/threonine phosphatase activity"/>
    <property type="evidence" value="ECO:0007669"/>
    <property type="project" value="InterPro"/>
</dbReference>
<evidence type="ECO:0000259" key="1">
    <source>
        <dbReference type="PROSITE" id="PS51746"/>
    </source>
</evidence>
<gene>
    <name evidence="2" type="ORF">GCM10011600_04930</name>
</gene>
<dbReference type="CDD" id="cd00143">
    <property type="entry name" value="PP2Cc"/>
    <property type="match status" value="1"/>
</dbReference>
<dbReference type="SUPFAM" id="SSF81606">
    <property type="entry name" value="PP2C-like"/>
    <property type="match status" value="1"/>
</dbReference>
<dbReference type="SMART" id="SM00331">
    <property type="entry name" value="PP2C_SIG"/>
    <property type="match status" value="1"/>
</dbReference>
<dbReference type="SMART" id="SM00332">
    <property type="entry name" value="PP2Cc"/>
    <property type="match status" value="1"/>
</dbReference>
<reference evidence="2" key="2">
    <citation type="submission" date="2020-09" db="EMBL/GenBank/DDBJ databases">
        <authorList>
            <person name="Sun Q."/>
            <person name="Zhou Y."/>
        </authorList>
    </citation>
    <scope>NUCLEOTIDE SEQUENCE</scope>
    <source>
        <strain evidence="2">CGMCC 1.16548</strain>
    </source>
</reference>
<sequence length="282" mass="29639">MSSVGRDRTGYRLTVPGKRRSYVLDWAGRSDVGRKRVVNEDSVLVAPPVFAVADGMGGHAAGDRASAAVVERLAALAGTAEHGYLDIAGLDGALTAAADDIDDFAAHIPIGAGTTVTGVLLALQGGEPHFAVFNIGDSRVYLLADGEFSRVTRDHSVVQEMVDAGLIDERQAEDHPDSNVITRAVGFRESPRPDLWMLPMRPGMRLLLCSDGLTKEVDDRRIRSYLAGGASAAETADDLMDAALAAGGRDNVTVVVIDVAAPAQRPQRDTVGTVPSSGGTRP</sequence>
<dbReference type="RefSeq" id="WP_191281776.1">
    <property type="nucleotide sequence ID" value="NZ_BNAI01000001.1"/>
</dbReference>
<accession>A0A8J3GNJ7</accession>
<dbReference type="EMBL" id="BNAI01000001">
    <property type="protein sequence ID" value="GHF07299.1"/>
    <property type="molecule type" value="Genomic_DNA"/>
</dbReference>
<dbReference type="InterPro" id="IPR001932">
    <property type="entry name" value="PPM-type_phosphatase-like_dom"/>
</dbReference>
<evidence type="ECO:0000313" key="3">
    <source>
        <dbReference type="Proteomes" id="UP000617531"/>
    </source>
</evidence>
<dbReference type="InterPro" id="IPR015655">
    <property type="entry name" value="PP2C"/>
</dbReference>
<name>A0A8J3GNJ7_9MICO</name>
<reference evidence="2" key="1">
    <citation type="journal article" date="2014" name="Int. J. Syst. Evol. Microbiol.">
        <title>Complete genome sequence of Corynebacterium casei LMG S-19264T (=DSM 44701T), isolated from a smear-ripened cheese.</title>
        <authorList>
            <consortium name="US DOE Joint Genome Institute (JGI-PGF)"/>
            <person name="Walter F."/>
            <person name="Albersmeier A."/>
            <person name="Kalinowski J."/>
            <person name="Ruckert C."/>
        </authorList>
    </citation>
    <scope>NUCLEOTIDE SEQUENCE</scope>
    <source>
        <strain evidence="2">CGMCC 1.16548</strain>
    </source>
</reference>
<dbReference type="InterPro" id="IPR036457">
    <property type="entry name" value="PPM-type-like_dom_sf"/>
</dbReference>
<evidence type="ECO:0000313" key="2">
    <source>
        <dbReference type="EMBL" id="GHF07299.1"/>
    </source>
</evidence>
<dbReference type="AlphaFoldDB" id="A0A8J3GNJ7"/>
<dbReference type="Proteomes" id="UP000617531">
    <property type="component" value="Unassembled WGS sequence"/>
</dbReference>
<protein>
    <submittedName>
        <fullName evidence="2">Serine/threonine protein phosphatase</fullName>
    </submittedName>
</protein>
<comment type="caution">
    <text evidence="2">The sequence shown here is derived from an EMBL/GenBank/DDBJ whole genome shotgun (WGS) entry which is preliminary data.</text>
</comment>